<dbReference type="AlphaFoldDB" id="A0A4R3YVL1"/>
<keyword evidence="1" id="KW-1133">Transmembrane helix</keyword>
<dbReference type="EMBL" id="SMCQ01000016">
    <property type="protein sequence ID" value="TCV96542.1"/>
    <property type="molecule type" value="Genomic_DNA"/>
</dbReference>
<dbReference type="InterPro" id="IPR008964">
    <property type="entry name" value="Invasin/intimin_cell_adhesion"/>
</dbReference>
<feature type="domain" description="BIG2" evidence="2">
    <location>
        <begin position="254"/>
        <end position="332"/>
    </location>
</feature>
<accession>A0A4R3YVL1</accession>
<reference evidence="3 4" key="1">
    <citation type="submission" date="2019-03" db="EMBL/GenBank/DDBJ databases">
        <title>Genomic Encyclopedia of Type Strains, Phase IV (KMG-IV): sequencing the most valuable type-strain genomes for metagenomic binning, comparative biology and taxonomic classification.</title>
        <authorList>
            <person name="Goeker M."/>
        </authorList>
    </citation>
    <scope>NUCLEOTIDE SEQUENCE [LARGE SCALE GENOMIC DNA]</scope>
    <source>
        <strain evidence="3 4">DSM 29487</strain>
    </source>
</reference>
<comment type="caution">
    <text evidence="3">The sequence shown here is derived from an EMBL/GenBank/DDBJ whole genome shotgun (WGS) entry which is preliminary data.</text>
</comment>
<dbReference type="InterPro" id="IPR003343">
    <property type="entry name" value="Big_2"/>
</dbReference>
<feature type="domain" description="BIG2" evidence="2">
    <location>
        <begin position="845"/>
        <end position="921"/>
    </location>
</feature>
<protein>
    <submittedName>
        <fullName evidence="3">Uncharacterized protein YjdB</fullName>
    </submittedName>
</protein>
<dbReference type="Gene3D" id="2.60.40.1080">
    <property type="match status" value="10"/>
</dbReference>
<dbReference type="SUPFAM" id="SSF49373">
    <property type="entry name" value="Invasin/intimin cell-adhesion fragments"/>
    <property type="match status" value="10"/>
</dbReference>
<dbReference type="GO" id="GO:0030246">
    <property type="term" value="F:carbohydrate binding"/>
    <property type="evidence" value="ECO:0007669"/>
    <property type="project" value="InterPro"/>
</dbReference>
<feature type="domain" description="BIG2" evidence="2">
    <location>
        <begin position="931"/>
        <end position="1009"/>
    </location>
</feature>
<keyword evidence="1" id="KW-0812">Transmembrane</keyword>
<evidence type="ECO:0000259" key="2">
    <source>
        <dbReference type="SMART" id="SM00635"/>
    </source>
</evidence>
<dbReference type="PANTHER" id="PTHR23019:SF0">
    <property type="entry name" value="NUCLEAR PORE MEMBRANE GLYCOPROTEIN 210"/>
    <property type="match status" value="1"/>
</dbReference>
<dbReference type="RefSeq" id="WP_165973146.1">
    <property type="nucleotide sequence ID" value="NZ_JANKBF010000009.1"/>
</dbReference>
<proteinExistence type="predicted"/>
<organism evidence="3 4">
    <name type="scientific">Longibaculum muris</name>
    <dbReference type="NCBI Taxonomy" id="1796628"/>
    <lineage>
        <taxon>Bacteria</taxon>
        <taxon>Bacillati</taxon>
        <taxon>Bacillota</taxon>
        <taxon>Erysipelotrichia</taxon>
        <taxon>Erysipelotrichales</taxon>
        <taxon>Coprobacillaceae</taxon>
        <taxon>Longibaculum</taxon>
    </lineage>
</organism>
<feature type="domain" description="BIG2" evidence="2">
    <location>
        <begin position="676"/>
        <end position="754"/>
    </location>
</feature>
<sequence length="1228" mass="134368">MKTKCQKIWGLVLSLLLVVPLITMNPVKAENVSHKVFELSAPEKASVGHTIDVDLRMYPKDKFAAFDLYINFDEEALKYKSAKLGMGSLGISVEYNQVAPGKLKVAVAKGDEFESNIDDSILITFKMEVLNTKEAVGTHGIQLEVYKSTDVNGGKLDFVNEIKNTQITIDAPLKQISLNKKSLVMDKGNTETLVVSKIPEFTTNTDVVQWSSEDSEIASVDQNGKITAHKGGKTTIKAAIGEFAATCEVTVTIPLESLSIDKLDSAIDVGSKQQLVVKYLPLDTTVNKKVTWKSLDTTIATVDENGIVTGVKRGTATIQATMAGMSTTVEVKVKQPLVGIKIDQSDFTLIKNKEKALTVSEDPSVHDDVIDQKVWSSSDEKIATVDQNGNVKAIKEGVAVISVTYYVGNRTVTSSVKVEVKEIHVTSVSLDKTKVELIKGDEGDLKASYAPLDTTDDTTIQWSSSNDKIVTVDKNGHIKAIAGGKATITAVIAGKKATCDVEVSVPLKGITIECKANVMEVKDTQTLTVKYDPTDTTIDKTITWKSSDKSIATVDQKGVVTALSKGTVDIIATVADKTTNITLTIKQPLLEIQIEQNDFTLIKNETKELTVKESPLNHDDKITKKEWSTSDAKVASVDQNGKVTALKEGKATITATYYVGEKSYKATVIVTVKEIHVEKVILNKTNLNLGKGEKATLTATYTPLNTTDETVVKWTSSDSSVVKVNQNGELEAIKGGKATITATIAGQKAECLVKVNVPLTGIELNGAKTVLKGQTAQLTIQKNPSDATDELTNIQYQTSNASIAKVDQNGKVTGLKEGTADISVIGYVGNKRFEAIHTIEVKEIKLESIEINIDSPRIVINEAKQAEVKYNPNDTTDDKAVIWSSSDEKIATVDQNGKIKGLKVGKAIIQVVSKFNDEIFDEMEIEVYEIPMESIQLDKESIELTVGDSYQSYVTILPENTTDSKKLTWLSSDEEIATVDSKGNIKTLKKGNVVITVSAKNGEIVATLNVKVVNKKGKPSYIVDNQDIQLSVPQDQLQDIYQNVPEEFKEIVNDGGKLDIIVKSQKVENKEAQIQLNNQLSQQGLLKEYQVGTWLNIDVLAQVTSFDGEKQSDELTNLSKPLKITIEIPKDLLGKNREYTIVRIHDGKIEVLKTQLSADKKYLTFESDKFSEFAILYKDVEIKEETNSQKENDKAVHTDDTTLIGMELMGMVISGVVIALSYRKKKYL</sequence>
<feature type="domain" description="BIG2" evidence="2">
    <location>
        <begin position="172"/>
        <end position="248"/>
    </location>
</feature>
<dbReference type="InterPro" id="IPR008965">
    <property type="entry name" value="CBM2/CBM3_carb-bd_dom_sf"/>
</dbReference>
<keyword evidence="1" id="KW-0472">Membrane</keyword>
<name>A0A4R3YVL1_9FIRM</name>
<dbReference type="SUPFAM" id="SSF49384">
    <property type="entry name" value="Carbohydrate-binding domain"/>
    <property type="match status" value="1"/>
</dbReference>
<feature type="domain" description="BIG2" evidence="2">
    <location>
        <begin position="424"/>
        <end position="502"/>
    </location>
</feature>
<keyword evidence="4" id="KW-1185">Reference proteome</keyword>
<feature type="domain" description="BIG2" evidence="2">
    <location>
        <begin position="336"/>
        <end position="415"/>
    </location>
</feature>
<dbReference type="SMART" id="SM00635">
    <property type="entry name" value="BID_2"/>
    <property type="match status" value="10"/>
</dbReference>
<feature type="transmembrane region" description="Helical" evidence="1">
    <location>
        <begin position="1203"/>
        <end position="1222"/>
    </location>
</feature>
<evidence type="ECO:0000256" key="1">
    <source>
        <dbReference type="SAM" id="Phobius"/>
    </source>
</evidence>
<feature type="domain" description="BIG2" evidence="2">
    <location>
        <begin position="758"/>
        <end position="836"/>
    </location>
</feature>
<dbReference type="Pfam" id="PF02368">
    <property type="entry name" value="Big_2"/>
    <property type="match status" value="10"/>
</dbReference>
<gene>
    <name evidence="3" type="ORF">EDD60_11638</name>
</gene>
<dbReference type="CDD" id="cd08547">
    <property type="entry name" value="Type_II_cohesin"/>
    <property type="match status" value="1"/>
</dbReference>
<feature type="domain" description="BIG2" evidence="2">
    <location>
        <begin position="588"/>
        <end position="667"/>
    </location>
</feature>
<evidence type="ECO:0000313" key="3">
    <source>
        <dbReference type="EMBL" id="TCV96542.1"/>
    </source>
</evidence>
<dbReference type="GeneID" id="98915957"/>
<dbReference type="PANTHER" id="PTHR23019">
    <property type="entry name" value="NUCLEAR PORE MEMBRANE GLYCOPROTEIN GP210-RELATED"/>
    <property type="match status" value="1"/>
</dbReference>
<evidence type="ECO:0000313" key="4">
    <source>
        <dbReference type="Proteomes" id="UP000295515"/>
    </source>
</evidence>
<feature type="domain" description="BIG2" evidence="2">
    <location>
        <begin position="506"/>
        <end position="584"/>
    </location>
</feature>
<dbReference type="InterPro" id="IPR045197">
    <property type="entry name" value="NUP210-like"/>
</dbReference>
<dbReference type="Proteomes" id="UP000295515">
    <property type="component" value="Unassembled WGS sequence"/>
</dbReference>